<evidence type="ECO:0000313" key="2">
    <source>
        <dbReference type="Proteomes" id="UP001241377"/>
    </source>
</evidence>
<name>A0ACC2UW10_9TREE</name>
<accession>A0ACC2UW10</accession>
<sequence length="700" mass="79120">MFRSIVSKPLIATNEDLRSEPPSYDVTPISSAASGDVDYFGGVSMANSPVQEINEPFTSWDDTILANSHKLKRLTSTNRDLASKLEVKIHLTDELGMIGVPATIIDPLSVEYEQGDVINGFVTIVNRTTTTIPFDMFAVALEGATILGDSKRPVVQNPKLVQRFLTMLDFNASYNDGTLDRLVSDNNNPHVHVARLDPVDNTQVFLDNRKVFEPGITYKKFFTFKIPDRLLDYSCKPHGLVKHLQLPPTFGVSKNEVLTRLREKWRDHADFKPEDVDHRSKHPDRKYASQTNDFCLEDTSVSYCVTAKIIGRAEEYKEFTRYPVADAGKLANEYVVANEANCYLRVIGRTDPAFELNRSMINQESKLLYGNLMTKIEAILDKAQQLSQAPKSDQSTEDEGLVPSVSVEELQKLQQSYYSQTRSRPRSSDKYEVYHKYKKRSLMGHSKEIGLIALSCHKKEIRASYVPLARYPDKAPNTTIARIPLEVSFVPIGNYDPPEIISTSVQLVSLTIKTRSLPIPVVFHPDMLFRNEGRETDNFDHITVKRCQKYAIELSHHMRELGSEALGIDKDMIFDIKSLANLSSKYNVLKVTKTYVTCGDKKFESLASIPYKSVTQETTKKKFTKSFTLNVDMDLVRMIGSGTNSQPGEFCLIPDFQSCYLARLYHFKISIKLSNGEKVSIKVPAIIQKYPSSLDFNSYS</sequence>
<evidence type="ECO:0000313" key="1">
    <source>
        <dbReference type="EMBL" id="KAJ9091129.1"/>
    </source>
</evidence>
<dbReference type="EMBL" id="JASBWR010000154">
    <property type="protein sequence ID" value="KAJ9091129.1"/>
    <property type="molecule type" value="Genomic_DNA"/>
</dbReference>
<dbReference type="Proteomes" id="UP001241377">
    <property type="component" value="Unassembled WGS sequence"/>
</dbReference>
<keyword evidence="2" id="KW-1185">Reference proteome</keyword>
<gene>
    <name evidence="1" type="ORF">QFC19_009225</name>
</gene>
<proteinExistence type="predicted"/>
<organism evidence="1 2">
    <name type="scientific">Naganishia cerealis</name>
    <dbReference type="NCBI Taxonomy" id="610337"/>
    <lineage>
        <taxon>Eukaryota</taxon>
        <taxon>Fungi</taxon>
        <taxon>Dikarya</taxon>
        <taxon>Basidiomycota</taxon>
        <taxon>Agaricomycotina</taxon>
        <taxon>Tremellomycetes</taxon>
        <taxon>Filobasidiales</taxon>
        <taxon>Filobasidiaceae</taxon>
        <taxon>Naganishia</taxon>
    </lineage>
</organism>
<protein>
    <submittedName>
        <fullName evidence="1">Uncharacterized protein</fullName>
    </submittedName>
</protein>
<comment type="caution">
    <text evidence="1">The sequence shown here is derived from an EMBL/GenBank/DDBJ whole genome shotgun (WGS) entry which is preliminary data.</text>
</comment>
<reference evidence="1" key="1">
    <citation type="submission" date="2023-04" db="EMBL/GenBank/DDBJ databases">
        <title>Draft Genome sequencing of Naganishia species isolated from polar environments using Oxford Nanopore Technology.</title>
        <authorList>
            <person name="Leo P."/>
            <person name="Venkateswaran K."/>
        </authorList>
    </citation>
    <scope>NUCLEOTIDE SEQUENCE</scope>
    <source>
        <strain evidence="1">MNA-CCFEE 5261</strain>
    </source>
</reference>